<dbReference type="GO" id="GO:0042910">
    <property type="term" value="F:xenobiotic transmembrane transporter activity"/>
    <property type="evidence" value="ECO:0007669"/>
    <property type="project" value="TreeGrafter"/>
</dbReference>
<feature type="transmembrane region" description="Helical" evidence="9">
    <location>
        <begin position="368"/>
        <end position="390"/>
    </location>
</feature>
<dbReference type="NCBIfam" id="TIGR00915">
    <property type="entry name" value="2A0602"/>
    <property type="match status" value="1"/>
</dbReference>
<feature type="transmembrane region" description="Helical" evidence="9">
    <location>
        <begin position="471"/>
        <end position="498"/>
    </location>
</feature>
<keyword evidence="7 9" id="KW-1133">Transmembrane helix</keyword>
<feature type="transmembrane region" description="Helical" evidence="9">
    <location>
        <begin position="879"/>
        <end position="897"/>
    </location>
</feature>
<dbReference type="GO" id="GO:0009636">
    <property type="term" value="P:response to toxic substance"/>
    <property type="evidence" value="ECO:0007669"/>
    <property type="project" value="UniProtKB-ARBA"/>
</dbReference>
<dbReference type="PANTHER" id="PTHR32063">
    <property type="match status" value="1"/>
</dbReference>
<evidence type="ECO:0000256" key="9">
    <source>
        <dbReference type="RuleBase" id="RU364070"/>
    </source>
</evidence>
<comment type="caution">
    <text evidence="11">The sequence shown here is derived from an EMBL/GenBank/DDBJ whole genome shotgun (WGS) entry which is preliminary data.</text>
</comment>
<dbReference type="Pfam" id="PF00873">
    <property type="entry name" value="ACR_tran"/>
    <property type="match status" value="1"/>
</dbReference>
<evidence type="ECO:0000256" key="6">
    <source>
        <dbReference type="ARBA" id="ARBA00022692"/>
    </source>
</evidence>
<dbReference type="SUPFAM" id="SSF82714">
    <property type="entry name" value="Multidrug efflux transporter AcrB TolC docking domain, DN and DC subdomains"/>
    <property type="match status" value="2"/>
</dbReference>
<dbReference type="FunFam" id="1.20.1640.10:FF:000001">
    <property type="entry name" value="Efflux pump membrane transporter"/>
    <property type="match status" value="1"/>
</dbReference>
<accession>A0A1E8PLY2</accession>
<dbReference type="SUPFAM" id="SSF82866">
    <property type="entry name" value="Multidrug efflux transporter AcrB transmembrane domain"/>
    <property type="match status" value="2"/>
</dbReference>
<feature type="transmembrane region" description="Helical" evidence="9">
    <location>
        <begin position="549"/>
        <end position="570"/>
    </location>
</feature>
<dbReference type="Gene3D" id="3.30.70.1440">
    <property type="entry name" value="Multidrug efflux transporter AcrB pore domain"/>
    <property type="match status" value="1"/>
</dbReference>
<keyword evidence="3 9" id="KW-0813">Transport</keyword>
<reference evidence="11 12" key="1">
    <citation type="submission" date="2016-10" db="EMBL/GenBank/DDBJ databases">
        <title>Updated version of Genome Assembly of Janthinobacterium lividum ERGS5:01.</title>
        <authorList>
            <person name="Kumar R."/>
            <person name="Acharya V."/>
            <person name="Singh D."/>
        </authorList>
    </citation>
    <scope>NUCLEOTIDE SEQUENCE [LARGE SCALE GENOMIC DNA]</scope>
    <source>
        <strain evidence="11 12">ERGS5:01</strain>
    </source>
</reference>
<feature type="transmembrane region" description="Helical" evidence="9">
    <location>
        <begin position="1009"/>
        <end position="1035"/>
    </location>
</feature>
<dbReference type="PANTHER" id="PTHR32063:SF11">
    <property type="entry name" value="CATION OR DRUG EFFLUX SYSTEM PROTEIN"/>
    <property type="match status" value="1"/>
</dbReference>
<dbReference type="NCBIfam" id="NF000282">
    <property type="entry name" value="RND_permease_1"/>
    <property type="match status" value="1"/>
</dbReference>
<feature type="transmembrane region" description="Helical" evidence="9">
    <location>
        <begin position="12"/>
        <end position="34"/>
    </location>
</feature>
<feature type="transmembrane region" description="Helical" evidence="9">
    <location>
        <begin position="341"/>
        <end position="361"/>
    </location>
</feature>
<protein>
    <recommendedName>
        <fullName evidence="9">Efflux pump membrane transporter</fullName>
    </recommendedName>
</protein>
<dbReference type="Gene3D" id="3.30.70.1320">
    <property type="entry name" value="Multidrug efflux transporter AcrB pore domain like"/>
    <property type="match status" value="1"/>
</dbReference>
<comment type="subcellular location">
    <subcellularLocation>
        <location evidence="1 9">Cell inner membrane</location>
        <topology evidence="1 9">Multi-pass membrane protein</topology>
    </subcellularLocation>
</comment>
<dbReference type="PROSITE" id="PS50156">
    <property type="entry name" value="SSD"/>
    <property type="match status" value="1"/>
</dbReference>
<dbReference type="GO" id="GO:0015562">
    <property type="term" value="F:efflux transmembrane transporter activity"/>
    <property type="evidence" value="ECO:0007669"/>
    <property type="project" value="InterPro"/>
</dbReference>
<dbReference type="PRINTS" id="PR00702">
    <property type="entry name" value="ACRIFLAVINRP"/>
</dbReference>
<evidence type="ECO:0000256" key="2">
    <source>
        <dbReference type="ARBA" id="ARBA00010942"/>
    </source>
</evidence>
<name>A0A1E8PLY2_9BURK</name>
<dbReference type="Proteomes" id="UP000092634">
    <property type="component" value="Unassembled WGS sequence"/>
</dbReference>
<dbReference type="InterPro" id="IPR001036">
    <property type="entry name" value="Acrflvin-R"/>
</dbReference>
<organism evidence="11 12">
    <name type="scientific">Janthinobacterium lividum</name>
    <dbReference type="NCBI Taxonomy" id="29581"/>
    <lineage>
        <taxon>Bacteria</taxon>
        <taxon>Pseudomonadati</taxon>
        <taxon>Pseudomonadota</taxon>
        <taxon>Betaproteobacteria</taxon>
        <taxon>Burkholderiales</taxon>
        <taxon>Oxalobacteraceae</taxon>
        <taxon>Janthinobacterium</taxon>
    </lineage>
</organism>
<feature type="domain" description="SSD" evidence="10">
    <location>
        <begin position="367"/>
        <end position="496"/>
    </location>
</feature>
<dbReference type="FunFam" id="3.30.70.1430:FF:000001">
    <property type="entry name" value="Efflux pump membrane transporter"/>
    <property type="match status" value="1"/>
</dbReference>
<feature type="transmembrane region" description="Helical" evidence="9">
    <location>
        <begin position="439"/>
        <end position="459"/>
    </location>
</feature>
<evidence type="ECO:0000313" key="12">
    <source>
        <dbReference type="Proteomes" id="UP000092634"/>
    </source>
</evidence>
<dbReference type="InterPro" id="IPR027463">
    <property type="entry name" value="AcrB_DN_DC_subdom"/>
</dbReference>
<gene>
    <name evidence="11" type="ORF">BA896_015895</name>
</gene>
<evidence type="ECO:0000259" key="10">
    <source>
        <dbReference type="PROSITE" id="PS50156"/>
    </source>
</evidence>
<dbReference type="GO" id="GO:0005886">
    <property type="term" value="C:plasma membrane"/>
    <property type="evidence" value="ECO:0007669"/>
    <property type="project" value="UniProtKB-SubCell"/>
</dbReference>
<evidence type="ECO:0000256" key="4">
    <source>
        <dbReference type="ARBA" id="ARBA00022475"/>
    </source>
</evidence>
<feature type="transmembrane region" description="Helical" evidence="9">
    <location>
        <begin position="904"/>
        <end position="923"/>
    </location>
</feature>
<evidence type="ECO:0000256" key="5">
    <source>
        <dbReference type="ARBA" id="ARBA00022519"/>
    </source>
</evidence>
<evidence type="ECO:0000256" key="7">
    <source>
        <dbReference type="ARBA" id="ARBA00022989"/>
    </source>
</evidence>
<evidence type="ECO:0000256" key="8">
    <source>
        <dbReference type="ARBA" id="ARBA00023136"/>
    </source>
</evidence>
<feature type="transmembrane region" description="Helical" evidence="9">
    <location>
        <begin position="976"/>
        <end position="997"/>
    </location>
</feature>
<comment type="similarity">
    <text evidence="2 9">Belongs to the resistance-nodulation-cell division (RND) (TC 2.A.6) family.</text>
</comment>
<evidence type="ECO:0000313" key="11">
    <source>
        <dbReference type="EMBL" id="OFJ47286.1"/>
    </source>
</evidence>
<keyword evidence="6 9" id="KW-0812">Transmembrane</keyword>
<keyword evidence="4" id="KW-1003">Cell membrane</keyword>
<evidence type="ECO:0000256" key="1">
    <source>
        <dbReference type="ARBA" id="ARBA00004429"/>
    </source>
</evidence>
<evidence type="ECO:0000256" key="3">
    <source>
        <dbReference type="ARBA" id="ARBA00022448"/>
    </source>
</evidence>
<dbReference type="FunFam" id="3.30.2090.10:FF:000001">
    <property type="entry name" value="Efflux pump membrane transporter"/>
    <property type="match status" value="1"/>
</dbReference>
<feature type="transmembrane region" description="Helical" evidence="9">
    <location>
        <begin position="396"/>
        <end position="418"/>
    </location>
</feature>
<feature type="transmembrane region" description="Helical" evidence="9">
    <location>
        <begin position="935"/>
        <end position="956"/>
    </location>
</feature>
<dbReference type="Gene3D" id="3.30.2090.10">
    <property type="entry name" value="Multidrug efflux transporter AcrB TolC docking domain, DN and DC subdomains"/>
    <property type="match status" value="2"/>
</dbReference>
<dbReference type="Gene3D" id="1.20.1640.10">
    <property type="entry name" value="Multidrug efflux transporter AcrB transmembrane domain"/>
    <property type="match status" value="2"/>
</dbReference>
<dbReference type="SUPFAM" id="SSF82693">
    <property type="entry name" value="Multidrug efflux transporter AcrB pore domain, PN1, PN2, PC1 and PC2 subdomains"/>
    <property type="match status" value="4"/>
</dbReference>
<dbReference type="EMBL" id="MAQB02000006">
    <property type="protein sequence ID" value="OFJ47286.1"/>
    <property type="molecule type" value="Genomic_DNA"/>
</dbReference>
<dbReference type="InterPro" id="IPR000731">
    <property type="entry name" value="SSD"/>
</dbReference>
<dbReference type="AlphaFoldDB" id="A0A1E8PLY2"/>
<dbReference type="InterPro" id="IPR004764">
    <property type="entry name" value="MdtF-like"/>
</dbReference>
<keyword evidence="5 9" id="KW-0997">Cell inner membrane</keyword>
<keyword evidence="8 9" id="KW-0472">Membrane</keyword>
<proteinExistence type="inferred from homology"/>
<dbReference type="Gene3D" id="3.30.70.1430">
    <property type="entry name" value="Multidrug efflux transporter AcrB pore domain"/>
    <property type="match status" value="2"/>
</dbReference>
<sequence length="1066" mass="115396">MNFSRFFIDKPIFAAVLSIVIFVAGLLSIFGLPISEYPDVVPPSVVVRAQYPGANPKVIAETVAAPLEEQINGVENMLYMSSQNTSDGAMMLTVTFKIGTNVEQAETQVQNRVQRALPRLPEEVRQIGVTTVKSSPNLTMVVHLVSPNKRYDDMYLRNYAVLNVKDQLARLPGMGDIQIFGAGDYAMRIWLDPQKVAARGMTANDVVEAIREQNVQVAAGVIGASPAKNSDFQLTVNTQGRLKTPEEFGAIIVRTNADGAVTHLKDVARVEMGANSYSLRSLLNNNPAVGMGIFEAPNANALQLSSNVRAKMDELKKDFPQGVEYRIEYDPTQFVRSSIEAVIHTLLEAIALVVLVVIIFLQTWRASIIPLLAVPVSIVGTFAVMLGFGFSINTLSLFGLVLAIGIVVDDAIVVVENVERNIEEGLSPRDATIQAMKEVSGPIVAIALVLCAVFVPIAFVPGLSGEFYRQFALTIAISTVISAFSSLTLAPALAAALLKPHDAPKDALTRGMDMLFGRFFAWFNRFFGRASHRYEAGVKGVLGRKSASLGVYALLVVAAIFTFKSVPAGFVPAQDKQYLVGFAQLPDAASLDRTEDVVRRMSDVIKSVPGVESTIAFPGLSINDFTNAPNAGIVFATLKPFDERSSKELSGAAIAAEINKRLGGIQDAFIMVFPPPPVNGLGTIGGFKMMIEDRGNLGYDALYNATQALAAKAYQTPELAGVFSGYQINVPQLFADVDRVKAKQMGVPLKTIYQTLQINLGSLYVNDFNQFGRTYQVRVQADAAFRSHAQDIAQLKVRSDKGEMIPLSSLMRVKDSYGPDRVQRYNAYAAADFNGGPAPGVSSGQAQAALERIAKEVLPQGIAYEWTELTYQDILSGNTMIYVFPLCVLLVFLVLAAQYESWTLPLAVILIVPMSILCALLGVKLTGGDNNVFTQIALFVLVGLASKNAILIVEFARELEEHGRTVVQAALEACRLRLRPILMTSIAFIMGVVPLVFSHGAGSEMRHAMGVAVFAGMLGVTFFGLFLTPVFYVLLRTLAQRFEKKPAVAVAKPVAAPALDLEGDIN</sequence>